<accession>A0A1C4X0Y0</accession>
<reference evidence="2" key="1">
    <citation type="submission" date="2016-06" db="EMBL/GenBank/DDBJ databases">
        <authorList>
            <person name="Varghese N."/>
            <person name="Submissions Spin"/>
        </authorList>
    </citation>
    <scope>NUCLEOTIDE SEQUENCE [LARGE SCALE GENOMIC DNA]</scope>
    <source>
        <strain evidence="2">DSM 43168</strain>
    </source>
</reference>
<evidence type="ECO:0000313" key="2">
    <source>
        <dbReference type="Proteomes" id="UP000183585"/>
    </source>
</evidence>
<name>A0A1C4X0Y0_9ACTN</name>
<dbReference type="Proteomes" id="UP000183585">
    <property type="component" value="Unassembled WGS sequence"/>
</dbReference>
<keyword evidence="2" id="KW-1185">Reference proteome</keyword>
<organism evidence="1 2">
    <name type="scientific">Micromonospora carbonacea</name>
    <dbReference type="NCBI Taxonomy" id="47853"/>
    <lineage>
        <taxon>Bacteria</taxon>
        <taxon>Bacillati</taxon>
        <taxon>Actinomycetota</taxon>
        <taxon>Actinomycetes</taxon>
        <taxon>Micromonosporales</taxon>
        <taxon>Micromonosporaceae</taxon>
        <taxon>Micromonospora</taxon>
    </lineage>
</organism>
<dbReference type="RefSeq" id="WP_074474212.1">
    <property type="nucleotide sequence ID" value="NZ_FMCT01000004.1"/>
</dbReference>
<protein>
    <submittedName>
        <fullName evidence="1">Uncharacterized protein</fullName>
    </submittedName>
</protein>
<evidence type="ECO:0000313" key="1">
    <source>
        <dbReference type="EMBL" id="SCF02123.1"/>
    </source>
</evidence>
<proteinExistence type="predicted"/>
<dbReference type="AlphaFoldDB" id="A0A1C4X0Y0"/>
<sequence>MTRMVDDLDGASVAAVAHIVATNHAAGRSCWRCTPQGCEAVPWAREILDLADTDRAALERLVASW</sequence>
<dbReference type="EMBL" id="FMCT01000004">
    <property type="protein sequence ID" value="SCF02123.1"/>
    <property type="molecule type" value="Genomic_DNA"/>
</dbReference>
<gene>
    <name evidence="1" type="ORF">GA0070563_104155</name>
</gene>